<reference evidence="5" key="1">
    <citation type="submission" date="2005-09" db="EMBL/GenBank/DDBJ databases">
        <title>Annotation of the Aspergillus terreus NIH2624 genome.</title>
        <authorList>
            <person name="Birren B.W."/>
            <person name="Lander E.S."/>
            <person name="Galagan J.E."/>
            <person name="Nusbaum C."/>
            <person name="Devon K."/>
            <person name="Henn M."/>
            <person name="Ma L.-J."/>
            <person name="Jaffe D.B."/>
            <person name="Butler J."/>
            <person name="Alvarez P."/>
            <person name="Gnerre S."/>
            <person name="Grabherr M."/>
            <person name="Kleber M."/>
            <person name="Mauceli E.W."/>
            <person name="Brockman W."/>
            <person name="Rounsley S."/>
            <person name="Young S.K."/>
            <person name="LaButti K."/>
            <person name="Pushparaj V."/>
            <person name="DeCaprio D."/>
            <person name="Crawford M."/>
            <person name="Koehrsen M."/>
            <person name="Engels R."/>
            <person name="Montgomery P."/>
            <person name="Pearson M."/>
            <person name="Howarth C."/>
            <person name="Larson L."/>
            <person name="Luoma S."/>
            <person name="White J."/>
            <person name="Alvarado L."/>
            <person name="Kodira C.D."/>
            <person name="Zeng Q."/>
            <person name="Oleary S."/>
            <person name="Yandava C."/>
            <person name="Denning D.W."/>
            <person name="Nierman W.C."/>
            <person name="Milne T."/>
            <person name="Madden K."/>
        </authorList>
    </citation>
    <scope>NUCLEOTIDE SEQUENCE [LARGE SCALE GENOMIC DNA]</scope>
    <source>
        <strain evidence="5">NIH 2624 / FGSC A1156</strain>
    </source>
</reference>
<dbReference type="InterPro" id="IPR038718">
    <property type="entry name" value="SNF2-like_sf"/>
</dbReference>
<dbReference type="VEuPathDB" id="FungiDB:ATEG_10143"/>
<dbReference type="SUPFAM" id="SSF52540">
    <property type="entry name" value="P-loop containing nucleoside triphosphate hydrolases"/>
    <property type="match status" value="1"/>
</dbReference>
<gene>
    <name evidence="4" type="ORF">ATEG_10143</name>
</gene>
<dbReference type="GO" id="GO:0005524">
    <property type="term" value="F:ATP binding"/>
    <property type="evidence" value="ECO:0007669"/>
    <property type="project" value="InterPro"/>
</dbReference>
<dbReference type="OrthoDB" id="2117591at2759"/>
<dbReference type="AlphaFoldDB" id="Q0C841"/>
<evidence type="ECO:0000313" key="5">
    <source>
        <dbReference type="Proteomes" id="UP000007963"/>
    </source>
</evidence>
<dbReference type="GeneID" id="4319448"/>
<proteinExistence type="predicted"/>
<evidence type="ECO:0000259" key="3">
    <source>
        <dbReference type="Pfam" id="PF00176"/>
    </source>
</evidence>
<dbReference type="InterPro" id="IPR000330">
    <property type="entry name" value="SNF2_N"/>
</dbReference>
<sequence length="228" mass="24680">MATQEDSPLKGCILADNCGLGKTITVLSHIFYTAERAARQSVNPNPPPFTPTLILCPAILFPTWLGEIGAHYGRLQKKAVTVDTLDELQILLLVPSNLLVDERPPPKLVPLGRTRQQVLMVTPSNDAMNNLACTAQEIANSVVIDHQAMVIRLYASETEVAIALHLANRERHVAPNARLSIPQRALAEAVVQILIACGCGPGDSLQHLEKSDTIPIAMLKPWHVTGSA</sequence>
<name>Q0C841_ASPTN</name>
<keyword evidence="1" id="KW-0547">Nucleotide-binding</keyword>
<evidence type="ECO:0000256" key="2">
    <source>
        <dbReference type="ARBA" id="ARBA00022840"/>
    </source>
</evidence>
<dbReference type="HOGENOM" id="CLU_1214520_0_0_1"/>
<dbReference type="Gene3D" id="3.40.50.10810">
    <property type="entry name" value="Tandem AAA-ATPase domain"/>
    <property type="match status" value="1"/>
</dbReference>
<dbReference type="EMBL" id="CH476609">
    <property type="protein sequence ID" value="EAU29592.1"/>
    <property type="molecule type" value="Genomic_DNA"/>
</dbReference>
<dbReference type="Pfam" id="PF00176">
    <property type="entry name" value="SNF2-rel_dom"/>
    <property type="match status" value="1"/>
</dbReference>
<evidence type="ECO:0000313" key="4">
    <source>
        <dbReference type="EMBL" id="EAU29592.1"/>
    </source>
</evidence>
<organism evidence="4 5">
    <name type="scientific">Aspergillus terreus (strain NIH 2624 / FGSC A1156)</name>
    <dbReference type="NCBI Taxonomy" id="341663"/>
    <lineage>
        <taxon>Eukaryota</taxon>
        <taxon>Fungi</taxon>
        <taxon>Dikarya</taxon>
        <taxon>Ascomycota</taxon>
        <taxon>Pezizomycotina</taxon>
        <taxon>Eurotiomycetes</taxon>
        <taxon>Eurotiomycetidae</taxon>
        <taxon>Eurotiales</taxon>
        <taxon>Aspergillaceae</taxon>
        <taxon>Aspergillus</taxon>
        <taxon>Aspergillus subgen. Circumdati</taxon>
    </lineage>
</organism>
<evidence type="ECO:0000256" key="1">
    <source>
        <dbReference type="ARBA" id="ARBA00022741"/>
    </source>
</evidence>
<feature type="domain" description="SNF2 N-terminal" evidence="3">
    <location>
        <begin position="5"/>
        <end position="79"/>
    </location>
</feature>
<dbReference type="RefSeq" id="XP_001209445.1">
    <property type="nucleotide sequence ID" value="XM_001209445.1"/>
</dbReference>
<dbReference type="InterPro" id="IPR027417">
    <property type="entry name" value="P-loop_NTPase"/>
</dbReference>
<dbReference type="Proteomes" id="UP000007963">
    <property type="component" value="Unassembled WGS sequence"/>
</dbReference>
<protein>
    <recommendedName>
        <fullName evidence="3">SNF2 N-terminal domain-containing protein</fullName>
    </recommendedName>
</protein>
<keyword evidence="2" id="KW-0067">ATP-binding</keyword>
<accession>Q0C841</accession>